<evidence type="ECO:0000256" key="5">
    <source>
        <dbReference type="ARBA" id="ARBA00023136"/>
    </source>
</evidence>
<feature type="transmembrane region" description="Helical" evidence="6">
    <location>
        <begin position="463"/>
        <end position="483"/>
    </location>
</feature>
<evidence type="ECO:0000256" key="1">
    <source>
        <dbReference type="ARBA" id="ARBA00004236"/>
    </source>
</evidence>
<gene>
    <name evidence="7" type="ORF">UFOPK3376_01798</name>
</gene>
<dbReference type="AlphaFoldDB" id="A0A6J7EMQ6"/>
<dbReference type="GO" id="GO:0050501">
    <property type="term" value="F:hyaluronan synthase activity"/>
    <property type="evidence" value="ECO:0007669"/>
    <property type="project" value="TreeGrafter"/>
</dbReference>
<organism evidence="7">
    <name type="scientific">freshwater metagenome</name>
    <dbReference type="NCBI Taxonomy" id="449393"/>
    <lineage>
        <taxon>unclassified sequences</taxon>
        <taxon>metagenomes</taxon>
        <taxon>ecological metagenomes</taxon>
    </lineage>
</organism>
<dbReference type="PANTHER" id="PTHR22913:SF12">
    <property type="entry name" value="MANNURONAN SYNTHASE"/>
    <property type="match status" value="1"/>
</dbReference>
<dbReference type="SUPFAM" id="SSF53448">
    <property type="entry name" value="Nucleotide-diphospho-sugar transferases"/>
    <property type="match status" value="1"/>
</dbReference>
<dbReference type="GO" id="GO:0005886">
    <property type="term" value="C:plasma membrane"/>
    <property type="evidence" value="ECO:0007669"/>
    <property type="project" value="UniProtKB-SubCell"/>
</dbReference>
<keyword evidence="3" id="KW-0328">Glycosyltransferase</keyword>
<evidence type="ECO:0000256" key="2">
    <source>
        <dbReference type="ARBA" id="ARBA00022475"/>
    </source>
</evidence>
<evidence type="ECO:0000256" key="3">
    <source>
        <dbReference type="ARBA" id="ARBA00022676"/>
    </source>
</evidence>
<protein>
    <submittedName>
        <fullName evidence="7">Unannotated protein</fullName>
    </submittedName>
</protein>
<sequence>MWLGESRRVGQILEQMGVIGATDVLLARYEQDFGDPRRMGEILVAQEMATQVQVDEALEIQQRSSVYAQARSTEAARVADPRVRLLRNVQSVLTFALAICGMVAITLVGKGTGTLYGFAAVGLLALKLIGSAMYRPQLAEAPSGVRVAVIAAFYNEDPVAFARCLESIQAQTRQADEIWVIDDGSTNDTCVNIARQVLAHVPGVVVHRLDKNQGKRHAQGYAFSRTTADIVVTIDSDTVLDKSAIAEGLRPFSDPKVMGVTANVRALNHRRNLLTRLIDLRYANAFLFERAAYSTVGSVVCCCGSLAFFRTSIVKENLQDFLHQTYFGVNVQYGDDRRLTQYALQKGKVQLQDTAVAYTLVPERLDHYRRQQLRWNKSFFRESMWAIKRFGPRRWPFWISIIELAVWLTFSVSLMAAIYVRPIVSGHLIPWQFVAFAVVMSYARNVRYFGRPDMTVREQCATFALAPVYTVMHVALLTPLRIWSLLTLRSGGWGTRDEVEVRSV</sequence>
<keyword evidence="6" id="KW-0812">Transmembrane</keyword>
<dbReference type="Gene3D" id="3.90.550.10">
    <property type="entry name" value="Spore Coat Polysaccharide Biosynthesis Protein SpsA, Chain A"/>
    <property type="match status" value="1"/>
</dbReference>
<feature type="transmembrane region" description="Helical" evidence="6">
    <location>
        <begin position="397"/>
        <end position="420"/>
    </location>
</feature>
<keyword evidence="6" id="KW-1133">Transmembrane helix</keyword>
<dbReference type="GO" id="GO:0085029">
    <property type="term" value="P:extracellular matrix assembly"/>
    <property type="evidence" value="ECO:0007669"/>
    <property type="project" value="TreeGrafter"/>
</dbReference>
<dbReference type="PANTHER" id="PTHR22913">
    <property type="entry name" value="HYALURONAN SYNTHASE"/>
    <property type="match status" value="1"/>
</dbReference>
<feature type="transmembrane region" description="Helical" evidence="6">
    <location>
        <begin position="115"/>
        <end position="134"/>
    </location>
</feature>
<dbReference type="GO" id="GO:0030213">
    <property type="term" value="P:hyaluronan biosynthetic process"/>
    <property type="evidence" value="ECO:0007669"/>
    <property type="project" value="TreeGrafter"/>
</dbReference>
<comment type="subcellular location">
    <subcellularLocation>
        <location evidence="1">Cell membrane</location>
    </subcellularLocation>
</comment>
<dbReference type="InterPro" id="IPR029044">
    <property type="entry name" value="Nucleotide-diphossugar_trans"/>
</dbReference>
<name>A0A6J7EMQ6_9ZZZZ</name>
<accession>A0A6J7EMQ6</accession>
<evidence type="ECO:0000256" key="6">
    <source>
        <dbReference type="SAM" id="Phobius"/>
    </source>
</evidence>
<evidence type="ECO:0000256" key="4">
    <source>
        <dbReference type="ARBA" id="ARBA00022679"/>
    </source>
</evidence>
<keyword evidence="5 6" id="KW-0472">Membrane</keyword>
<keyword evidence="2" id="KW-1003">Cell membrane</keyword>
<reference evidence="7" key="1">
    <citation type="submission" date="2020-05" db="EMBL/GenBank/DDBJ databases">
        <authorList>
            <person name="Chiriac C."/>
            <person name="Salcher M."/>
            <person name="Ghai R."/>
            <person name="Kavagutti S V."/>
        </authorList>
    </citation>
    <scope>NUCLEOTIDE SEQUENCE</scope>
</reference>
<feature type="transmembrane region" description="Helical" evidence="6">
    <location>
        <begin position="426"/>
        <end position="443"/>
    </location>
</feature>
<feature type="transmembrane region" description="Helical" evidence="6">
    <location>
        <begin position="92"/>
        <end position="109"/>
    </location>
</feature>
<evidence type="ECO:0000313" key="7">
    <source>
        <dbReference type="EMBL" id="CAB4883471.1"/>
    </source>
</evidence>
<dbReference type="Pfam" id="PF13641">
    <property type="entry name" value="Glyco_tranf_2_3"/>
    <property type="match status" value="1"/>
</dbReference>
<keyword evidence="4" id="KW-0808">Transferase</keyword>
<dbReference type="EMBL" id="CAFBLP010000045">
    <property type="protein sequence ID" value="CAB4883471.1"/>
    <property type="molecule type" value="Genomic_DNA"/>
</dbReference>
<proteinExistence type="predicted"/>